<organism evidence="1">
    <name type="scientific">Streptomyces sp. SID12501</name>
    <dbReference type="NCBI Taxonomy" id="2706042"/>
    <lineage>
        <taxon>Bacteria</taxon>
        <taxon>Bacillati</taxon>
        <taxon>Actinomycetota</taxon>
        <taxon>Actinomycetes</taxon>
        <taxon>Kitasatosporales</taxon>
        <taxon>Streptomycetaceae</taxon>
        <taxon>Streptomyces</taxon>
    </lineage>
</organism>
<protein>
    <submittedName>
        <fullName evidence="1">Uncharacterized protein</fullName>
    </submittedName>
</protein>
<name>A0A6B3BNL1_9ACTN</name>
<dbReference type="EMBL" id="JAAGLU010000004">
    <property type="protein sequence ID" value="NEC85403.1"/>
    <property type="molecule type" value="Genomic_DNA"/>
</dbReference>
<sequence length="96" mass="9512">MRPGNQLASTACGTRVVVIRASADAQPQLTCAGAPMVPAASAPQVKDTGSGTLVGKRYVDATGTLELLCTASGAGELVCDGAPMTVKAARPLPASD</sequence>
<reference evidence="1" key="1">
    <citation type="submission" date="2020-01" db="EMBL/GenBank/DDBJ databases">
        <title>Insect and environment-associated Actinomycetes.</title>
        <authorList>
            <person name="Currrie C."/>
            <person name="Chevrette M."/>
            <person name="Carlson C."/>
            <person name="Stubbendieck R."/>
            <person name="Wendt-Pienkowski E."/>
        </authorList>
    </citation>
    <scope>NUCLEOTIDE SEQUENCE</scope>
    <source>
        <strain evidence="1">SID12501</strain>
    </source>
</reference>
<accession>A0A6B3BNL1</accession>
<proteinExistence type="predicted"/>
<comment type="caution">
    <text evidence="1">The sequence shown here is derived from an EMBL/GenBank/DDBJ whole genome shotgun (WGS) entry which is preliminary data.</text>
</comment>
<dbReference type="AlphaFoldDB" id="A0A6B3BNL1"/>
<evidence type="ECO:0000313" key="1">
    <source>
        <dbReference type="EMBL" id="NEC85403.1"/>
    </source>
</evidence>
<gene>
    <name evidence="1" type="ORF">G3I71_06055</name>
</gene>